<gene>
    <name evidence="1" type="ORF">SAMEA4029009_CIC11G00000001036</name>
</gene>
<evidence type="ECO:0000313" key="2">
    <source>
        <dbReference type="Proteomes" id="UP000182259"/>
    </source>
</evidence>
<reference evidence="2" key="1">
    <citation type="submission" date="2016-10" db="EMBL/GenBank/DDBJ databases">
        <authorList>
            <person name="Geijer C."/>
            <person name="Jareborg N."/>
            <person name="Dainat J."/>
        </authorList>
    </citation>
    <scope>NUCLEOTIDE SEQUENCE [LARGE SCALE GENOMIC DNA]</scope>
    <source>
        <strain evidence="2">PYCC 4715</strain>
    </source>
</reference>
<protein>
    <submittedName>
        <fullName evidence="1">CIC11C00000001036</fullName>
    </submittedName>
</protein>
<name>A0A1L0G233_9ASCO</name>
<proteinExistence type="predicted"/>
<evidence type="ECO:0000313" key="1">
    <source>
        <dbReference type="EMBL" id="SGZ50717.1"/>
    </source>
</evidence>
<accession>A0A1L0G233</accession>
<dbReference type="EMBL" id="LT635764">
    <property type="protein sequence ID" value="SGZ50717.1"/>
    <property type="molecule type" value="Genomic_DNA"/>
</dbReference>
<sequence>MLYDANLTKTVAEVTNLAMLISDHKCRKRNVRVPGPKSGLGSNFVAIDSTKLSNGSVTGRFSERL</sequence>
<organism evidence="1 2">
    <name type="scientific">Sungouiella intermedia</name>
    <dbReference type="NCBI Taxonomy" id="45354"/>
    <lineage>
        <taxon>Eukaryota</taxon>
        <taxon>Fungi</taxon>
        <taxon>Dikarya</taxon>
        <taxon>Ascomycota</taxon>
        <taxon>Saccharomycotina</taxon>
        <taxon>Pichiomycetes</taxon>
        <taxon>Metschnikowiaceae</taxon>
        <taxon>Sungouiella</taxon>
    </lineage>
</organism>
<dbReference type="Proteomes" id="UP000182259">
    <property type="component" value="Chromosome I"/>
</dbReference>
<dbReference type="AlphaFoldDB" id="A0A1L0G233"/>